<protein>
    <recommendedName>
        <fullName evidence="2">F-box domain-containing protein</fullName>
    </recommendedName>
</protein>
<dbReference type="SUPFAM" id="SSF81383">
    <property type="entry name" value="F-box domain"/>
    <property type="match status" value="1"/>
</dbReference>
<dbReference type="CDD" id="cd09917">
    <property type="entry name" value="F-box_SF"/>
    <property type="match status" value="1"/>
</dbReference>
<sequence>MYTPSCRSASAADNSLESTGAVQRATAAFDAVTCPKDRTKVLHHIVKCLHRTERSDLICHIDGLHDPFNVLPIELVLQIMEYLPMFCVWDLRLVSRRWQKVLASSMATRAALRRWDTHDPSDSAGPTSNDTLTSRVRHMQAMRLGRPFFVLRLDKDTTVTVDEGLDVRAMCLKGSRLAYIRSGRNIEDRVIVRNLVSGDVFSMHGDAREKITRVVLTSHLVAFTTSDAYLYVTSLSDPARHVKQLRLPSAPTSLSGDANSLVMLISPWPSRPGLLHTTAVYSHDNQSLKCFAFRRQWLSSDDGESRMRPFEAVISSAQQTIDIISLGPGSSKLPSPLASTVPDEAGDDFYLGSMRFPLQTMYTTDLCQPDSESCVHMAKLSLFGALNDILPIGHQGSMNIPIVSLWEPDITLSMPLTFDRDRGKVNGQYPISLSRPCYPSVVCSAIQRWKDIYFDVRVGIMRTITKASARNAKDPGFTHDLWPEKRSAVMFHSRHPDCAKDLGQGNTHDWDDEINTRRFWRRNALVNDTFLIRSSTYETHIEVYSFDENIRPHGAQSTGLWSDVTPQGHSPYMSLSGDKPYDRILAELRASNSELGENLPEGSGVRDTSYGQDSI</sequence>
<dbReference type="InterPro" id="IPR036047">
    <property type="entry name" value="F-box-like_dom_sf"/>
</dbReference>
<dbReference type="Gene3D" id="1.20.1280.50">
    <property type="match status" value="1"/>
</dbReference>
<dbReference type="PROSITE" id="PS50181">
    <property type="entry name" value="FBOX"/>
    <property type="match status" value="1"/>
</dbReference>
<keyword evidence="4" id="KW-1185">Reference proteome</keyword>
<evidence type="ECO:0000313" key="3">
    <source>
        <dbReference type="EMBL" id="WPH02038.1"/>
    </source>
</evidence>
<evidence type="ECO:0000313" key="4">
    <source>
        <dbReference type="Proteomes" id="UP001303373"/>
    </source>
</evidence>
<dbReference type="AlphaFoldDB" id="A0AAQ3RD00"/>
<organism evidence="3 4">
    <name type="scientific">Acrodontium crateriforme</name>
    <dbReference type="NCBI Taxonomy" id="150365"/>
    <lineage>
        <taxon>Eukaryota</taxon>
        <taxon>Fungi</taxon>
        <taxon>Dikarya</taxon>
        <taxon>Ascomycota</taxon>
        <taxon>Pezizomycotina</taxon>
        <taxon>Dothideomycetes</taxon>
        <taxon>Dothideomycetidae</taxon>
        <taxon>Mycosphaerellales</taxon>
        <taxon>Teratosphaeriaceae</taxon>
        <taxon>Acrodontium</taxon>
    </lineage>
</organism>
<dbReference type="Proteomes" id="UP001303373">
    <property type="component" value="Chromosome 7"/>
</dbReference>
<name>A0AAQ3RD00_9PEZI</name>
<accession>A0AAQ3RD00</accession>
<feature type="region of interest" description="Disordered" evidence="1">
    <location>
        <begin position="592"/>
        <end position="615"/>
    </location>
</feature>
<proteinExistence type="predicted"/>
<reference evidence="3 4" key="1">
    <citation type="submission" date="2023-11" db="EMBL/GenBank/DDBJ databases">
        <title>An acidophilic fungus is an integral part of prey digestion in a carnivorous sundew plant.</title>
        <authorList>
            <person name="Tsai I.J."/>
        </authorList>
    </citation>
    <scope>NUCLEOTIDE SEQUENCE [LARGE SCALE GENOMIC DNA]</scope>
    <source>
        <strain evidence="3">169a</strain>
    </source>
</reference>
<dbReference type="InterPro" id="IPR001810">
    <property type="entry name" value="F-box_dom"/>
</dbReference>
<evidence type="ECO:0000259" key="2">
    <source>
        <dbReference type="PROSITE" id="PS50181"/>
    </source>
</evidence>
<dbReference type="Pfam" id="PF00646">
    <property type="entry name" value="F-box"/>
    <property type="match status" value="1"/>
</dbReference>
<evidence type="ECO:0000256" key="1">
    <source>
        <dbReference type="SAM" id="MobiDB-lite"/>
    </source>
</evidence>
<dbReference type="EMBL" id="CP138586">
    <property type="protein sequence ID" value="WPH02038.1"/>
    <property type="molecule type" value="Genomic_DNA"/>
</dbReference>
<gene>
    <name evidence="3" type="ORF">R9X50_00489300</name>
</gene>
<feature type="domain" description="F-box" evidence="2">
    <location>
        <begin position="65"/>
        <end position="118"/>
    </location>
</feature>